<comment type="similarity">
    <text evidence="1">Belongs to the glycosyltransferase 2 family.</text>
</comment>
<dbReference type="PANTHER" id="PTHR22916">
    <property type="entry name" value="GLYCOSYLTRANSFERASE"/>
    <property type="match status" value="1"/>
</dbReference>
<name>A0A2N3LP61_9BACI</name>
<evidence type="ECO:0000256" key="1">
    <source>
        <dbReference type="ARBA" id="ARBA00006739"/>
    </source>
</evidence>
<dbReference type="InterPro" id="IPR001173">
    <property type="entry name" value="Glyco_trans_2-like"/>
</dbReference>
<comment type="caution">
    <text evidence="3">The sequence shown here is derived from an EMBL/GenBank/DDBJ whole genome shotgun (WGS) entry which is preliminary data.</text>
</comment>
<evidence type="ECO:0000313" key="4">
    <source>
        <dbReference type="Proteomes" id="UP000233440"/>
    </source>
</evidence>
<keyword evidence="4" id="KW-1185">Reference proteome</keyword>
<dbReference type="AlphaFoldDB" id="A0A2N3LP61"/>
<dbReference type="Proteomes" id="UP000233440">
    <property type="component" value="Unassembled WGS sequence"/>
</dbReference>
<dbReference type="Pfam" id="PF00535">
    <property type="entry name" value="Glycos_transf_2"/>
    <property type="match status" value="1"/>
</dbReference>
<feature type="domain" description="Glycosyltransferase 2-like" evidence="2">
    <location>
        <begin position="40"/>
        <end position="165"/>
    </location>
</feature>
<dbReference type="GO" id="GO:0016758">
    <property type="term" value="F:hexosyltransferase activity"/>
    <property type="evidence" value="ECO:0007669"/>
    <property type="project" value="UniProtKB-ARBA"/>
</dbReference>
<accession>A0A2N3LP61</accession>
<dbReference type="InterPro" id="IPR029044">
    <property type="entry name" value="Nucleotide-diphossugar_trans"/>
</dbReference>
<proteinExistence type="inferred from homology"/>
<reference evidence="3 4" key="1">
    <citation type="submission" date="2017-11" db="EMBL/GenBank/DDBJ databases">
        <title>Bacillus camelliae sp. nov., isolated from pu'er tea.</title>
        <authorList>
            <person name="Niu L."/>
        </authorList>
    </citation>
    <scope>NUCLEOTIDE SEQUENCE [LARGE SCALE GENOMIC DNA]</scope>
    <source>
        <strain evidence="3 4">7578-1</strain>
    </source>
</reference>
<evidence type="ECO:0000259" key="2">
    <source>
        <dbReference type="Pfam" id="PF00535"/>
    </source>
</evidence>
<protein>
    <recommendedName>
        <fullName evidence="2">Glycosyltransferase 2-like domain-containing protein</fullName>
    </recommendedName>
</protein>
<sequence length="292" mass="33640">MMSTSFRQKAVDFLNSDKVEITNNPKSLKNKLLRRHKLVTVVTATYNAEKFIKKTMDSVIEQSIGFNNIEYIIVDDSSSDSTLEIIKEYASRYNNICVVSLKENTGSPGLPRNIGIELASSKYITFLDSDDWFDISGIESLYNILEESNDDYVVGKTIKVETEKQSVIGEFASIKERRNISPFDIPHFFYHMGPTARMVRLSLLKKFDIGFPEMKFAEDKLFFTDVFLHATSVSTTTKPIYYVNRMDDNPNSLTRVTNVLDKRRMDLKVVDYIKSKNLPLEKEKVVLNRIYE</sequence>
<dbReference type="SUPFAM" id="SSF53448">
    <property type="entry name" value="Nucleotide-diphospho-sugar transferases"/>
    <property type="match status" value="1"/>
</dbReference>
<dbReference type="PANTHER" id="PTHR22916:SF3">
    <property type="entry name" value="UDP-GLCNAC:BETAGAL BETA-1,3-N-ACETYLGLUCOSAMINYLTRANSFERASE-LIKE PROTEIN 1"/>
    <property type="match status" value="1"/>
</dbReference>
<dbReference type="EMBL" id="PIQO01000002">
    <property type="protein sequence ID" value="PKR86411.1"/>
    <property type="molecule type" value="Genomic_DNA"/>
</dbReference>
<gene>
    <name evidence="3" type="ORF">CWO92_04760</name>
</gene>
<dbReference type="RefSeq" id="WP_101353049.1">
    <property type="nucleotide sequence ID" value="NZ_PIQO01000002.1"/>
</dbReference>
<dbReference type="Gene3D" id="3.90.550.10">
    <property type="entry name" value="Spore Coat Polysaccharide Biosynthesis Protein SpsA, Chain A"/>
    <property type="match status" value="1"/>
</dbReference>
<evidence type="ECO:0000313" key="3">
    <source>
        <dbReference type="EMBL" id="PKR86411.1"/>
    </source>
</evidence>
<organism evidence="3 4">
    <name type="scientific">Heyndrickxia camelliae</name>
    <dbReference type="NCBI Taxonomy" id="1707093"/>
    <lineage>
        <taxon>Bacteria</taxon>
        <taxon>Bacillati</taxon>
        <taxon>Bacillota</taxon>
        <taxon>Bacilli</taxon>
        <taxon>Bacillales</taxon>
        <taxon>Bacillaceae</taxon>
        <taxon>Heyndrickxia</taxon>
    </lineage>
</organism>
<dbReference type="OrthoDB" id="396512at2"/>